<gene>
    <name evidence="1" type="ORF">E2562_003211</name>
</gene>
<organism evidence="1 2">
    <name type="scientific">Oryza meyeriana var. granulata</name>
    <dbReference type="NCBI Taxonomy" id="110450"/>
    <lineage>
        <taxon>Eukaryota</taxon>
        <taxon>Viridiplantae</taxon>
        <taxon>Streptophyta</taxon>
        <taxon>Embryophyta</taxon>
        <taxon>Tracheophyta</taxon>
        <taxon>Spermatophyta</taxon>
        <taxon>Magnoliopsida</taxon>
        <taxon>Liliopsida</taxon>
        <taxon>Poales</taxon>
        <taxon>Poaceae</taxon>
        <taxon>BOP clade</taxon>
        <taxon>Oryzoideae</taxon>
        <taxon>Oryzeae</taxon>
        <taxon>Oryzinae</taxon>
        <taxon>Oryza</taxon>
        <taxon>Oryza meyeriana</taxon>
    </lineage>
</organism>
<protein>
    <submittedName>
        <fullName evidence="1">Uncharacterized protein</fullName>
    </submittedName>
</protein>
<comment type="caution">
    <text evidence="1">The sequence shown here is derived from an EMBL/GenBank/DDBJ whole genome shotgun (WGS) entry which is preliminary data.</text>
</comment>
<evidence type="ECO:0000313" key="1">
    <source>
        <dbReference type="EMBL" id="KAF0928393.1"/>
    </source>
</evidence>
<dbReference type="Proteomes" id="UP000479710">
    <property type="component" value="Unassembled WGS sequence"/>
</dbReference>
<name>A0A6G1EUQ2_9ORYZ</name>
<keyword evidence="2" id="KW-1185">Reference proteome</keyword>
<proteinExistence type="predicted"/>
<accession>A0A6G1EUQ2</accession>
<reference evidence="1 2" key="1">
    <citation type="submission" date="2019-11" db="EMBL/GenBank/DDBJ databases">
        <title>Whole genome sequence of Oryza granulata.</title>
        <authorList>
            <person name="Li W."/>
        </authorList>
    </citation>
    <scope>NUCLEOTIDE SEQUENCE [LARGE SCALE GENOMIC DNA]</scope>
    <source>
        <strain evidence="2">cv. Menghai</strain>
        <tissue evidence="1">Leaf</tissue>
    </source>
</reference>
<sequence length="133" mass="15426">MKRIFREMLSQVQRKQPPDDYKELALIDSIKEYLRDRRYDSVSDWWLALSTIKPKKGYRGSMPIVGSGTLHVNRAGEAFSSMKRMKKGIWEIRISDMRYLRLAVGPSFLKTGQPSSLYHADTERGCIPMVVTR</sequence>
<dbReference type="EMBL" id="SPHZ02000002">
    <property type="protein sequence ID" value="KAF0928393.1"/>
    <property type="molecule type" value="Genomic_DNA"/>
</dbReference>
<evidence type="ECO:0000313" key="2">
    <source>
        <dbReference type="Proteomes" id="UP000479710"/>
    </source>
</evidence>
<dbReference type="AlphaFoldDB" id="A0A6G1EUQ2"/>